<reference evidence="1" key="1">
    <citation type="journal article" date="2015" name="Nature">
        <title>Complex archaea that bridge the gap between prokaryotes and eukaryotes.</title>
        <authorList>
            <person name="Spang A."/>
            <person name="Saw J.H."/>
            <person name="Jorgensen S.L."/>
            <person name="Zaremba-Niedzwiedzka K."/>
            <person name="Martijn J."/>
            <person name="Lind A.E."/>
            <person name="van Eijk R."/>
            <person name="Schleper C."/>
            <person name="Guy L."/>
            <person name="Ettema T.J."/>
        </authorList>
    </citation>
    <scope>NUCLEOTIDE SEQUENCE</scope>
</reference>
<gene>
    <name evidence="1" type="ORF">LCGC14_1832420</name>
</gene>
<organism evidence="1">
    <name type="scientific">marine sediment metagenome</name>
    <dbReference type="NCBI Taxonomy" id="412755"/>
    <lineage>
        <taxon>unclassified sequences</taxon>
        <taxon>metagenomes</taxon>
        <taxon>ecological metagenomes</taxon>
    </lineage>
</organism>
<dbReference type="AlphaFoldDB" id="A0A0F9H3R8"/>
<dbReference type="EMBL" id="LAZR01018118">
    <property type="protein sequence ID" value="KKL97641.1"/>
    <property type="molecule type" value="Genomic_DNA"/>
</dbReference>
<evidence type="ECO:0000313" key="1">
    <source>
        <dbReference type="EMBL" id="KKL97641.1"/>
    </source>
</evidence>
<comment type="caution">
    <text evidence="1">The sequence shown here is derived from an EMBL/GenBank/DDBJ whole genome shotgun (WGS) entry which is preliminary data.</text>
</comment>
<sequence length="88" mass="9747">MPTNQIKIEYEQGEVKFTVWEANGIEHDCSDIFKQVADLTAKTGQNTDISLIHGQNALTANVKFEADKKELACEVGPAVIQQILQMKA</sequence>
<proteinExistence type="predicted"/>
<name>A0A0F9H3R8_9ZZZZ</name>
<protein>
    <submittedName>
        <fullName evidence="1">Uncharacterized protein</fullName>
    </submittedName>
</protein>
<accession>A0A0F9H3R8</accession>